<feature type="transmembrane region" description="Helical" evidence="2">
    <location>
        <begin position="114"/>
        <end position="132"/>
    </location>
</feature>
<dbReference type="GO" id="GO:0016747">
    <property type="term" value="F:acyltransferase activity, transferring groups other than amino-acyl groups"/>
    <property type="evidence" value="ECO:0007669"/>
    <property type="project" value="InterPro"/>
</dbReference>
<comment type="caution">
    <text evidence="4">The sequence shown here is derived from an EMBL/GenBank/DDBJ whole genome shotgun (WGS) entry which is preliminary data.</text>
</comment>
<feature type="transmembrane region" description="Helical" evidence="2">
    <location>
        <begin position="335"/>
        <end position="353"/>
    </location>
</feature>
<dbReference type="InterPro" id="IPR002656">
    <property type="entry name" value="Acyl_transf_3_dom"/>
</dbReference>
<feature type="transmembrane region" description="Helical" evidence="2">
    <location>
        <begin position="144"/>
        <end position="162"/>
    </location>
</feature>
<dbReference type="EMBL" id="PDES01000008">
    <property type="protein sequence ID" value="RRQ85221.1"/>
    <property type="molecule type" value="Genomic_DNA"/>
</dbReference>
<feature type="transmembrane region" description="Helical" evidence="2">
    <location>
        <begin position="174"/>
        <end position="192"/>
    </location>
</feature>
<evidence type="ECO:0000313" key="4">
    <source>
        <dbReference type="EMBL" id="RRQ85221.1"/>
    </source>
</evidence>
<keyword evidence="2" id="KW-0472">Membrane</keyword>
<feature type="domain" description="Acyltransferase 3" evidence="3">
    <location>
        <begin position="50"/>
        <end position="352"/>
    </location>
</feature>
<name>A0A426S5R2_9ACTN</name>
<dbReference type="AlphaFoldDB" id="A0A426S5R2"/>
<dbReference type="Pfam" id="PF01757">
    <property type="entry name" value="Acyl_transf_3"/>
    <property type="match status" value="1"/>
</dbReference>
<feature type="region of interest" description="Disordered" evidence="1">
    <location>
        <begin position="1"/>
        <end position="48"/>
    </location>
</feature>
<feature type="transmembrane region" description="Helical" evidence="2">
    <location>
        <begin position="82"/>
        <end position="102"/>
    </location>
</feature>
<keyword evidence="5" id="KW-1185">Reference proteome</keyword>
<feature type="compositionally biased region" description="Basic and acidic residues" evidence="1">
    <location>
        <begin position="34"/>
        <end position="48"/>
    </location>
</feature>
<accession>A0A426S5R2</accession>
<feature type="transmembrane region" description="Helical" evidence="2">
    <location>
        <begin position="299"/>
        <end position="323"/>
    </location>
</feature>
<evidence type="ECO:0000256" key="1">
    <source>
        <dbReference type="SAM" id="MobiDB-lite"/>
    </source>
</evidence>
<dbReference type="PANTHER" id="PTHR37312:SF1">
    <property type="entry name" value="MEMBRANE-BOUND ACYLTRANSFERASE YKRP-RELATED"/>
    <property type="match status" value="1"/>
</dbReference>
<dbReference type="PANTHER" id="PTHR37312">
    <property type="entry name" value="MEMBRANE-BOUND ACYLTRANSFERASE YKRP-RELATED"/>
    <property type="match status" value="1"/>
</dbReference>
<sequence>MFDAAPSPGQNPRPLPPAQSPADGVPGPRAPQRAQEEQAKAVRPGKERDPFFDNAKYLAIALVAIGHSWSPLKTDNRALEDLYNVVYTFHMPAFIVISGYFSRSFDMRPDRVKRLIAGVAVPYVLFQLAYSLFKRYAGHMDGPINLFSPYYLTWFLLALFVWRMTTPLWKLVRWPLPIALGLAMIGSVTPGVDGSLDFGRILQFLPCFVLGLLLKPEHFALMRTRRMRIVSLPVFAAALAIGWWTAPHMNDNWFYRQNAAQELGAPWWIGPLMTLAMFGCAVLLTACFLAWVPGRRTWFTALGAGTLYGYLLHGFVIKSVLFLGGFDIAQRYGDYGSAVVTVLAVATVTLLCTKPVQRVFRFAMEPKMAWAFVQDATELARERQLKEREPVKAGV</sequence>
<keyword evidence="2" id="KW-0812">Transmembrane</keyword>
<feature type="transmembrane region" description="Helical" evidence="2">
    <location>
        <begin position="266"/>
        <end position="292"/>
    </location>
</feature>
<evidence type="ECO:0000313" key="5">
    <source>
        <dbReference type="Proteomes" id="UP000276379"/>
    </source>
</evidence>
<dbReference type="Proteomes" id="UP000276379">
    <property type="component" value="Unassembled WGS sequence"/>
</dbReference>
<feature type="compositionally biased region" description="Pro residues" evidence="1">
    <location>
        <begin position="9"/>
        <end position="19"/>
    </location>
</feature>
<gene>
    <name evidence="4" type="ORF">CQW44_19845</name>
</gene>
<keyword evidence="2" id="KW-1133">Transmembrane helix</keyword>
<reference evidence="4 5" key="1">
    <citation type="submission" date="2017-10" db="EMBL/GenBank/DDBJ databases">
        <title>Draft genome of actinobacteria isolated from guarana (Paullinia cupana (Mart.) Ducke.</title>
        <authorList>
            <person name="Siqueira K.A."/>
            <person name="Liotti R.G."/>
            <person name="Mendes T.A."/>
            <person name="Soares M.A."/>
        </authorList>
    </citation>
    <scope>NUCLEOTIDE SEQUENCE [LARGE SCALE GENOMIC DNA]</scope>
    <source>
        <strain evidence="4 5">199</strain>
    </source>
</reference>
<evidence type="ECO:0000259" key="3">
    <source>
        <dbReference type="Pfam" id="PF01757"/>
    </source>
</evidence>
<evidence type="ECO:0000256" key="2">
    <source>
        <dbReference type="SAM" id="Phobius"/>
    </source>
</evidence>
<feature type="transmembrane region" description="Helical" evidence="2">
    <location>
        <begin position="198"/>
        <end position="215"/>
    </location>
</feature>
<dbReference type="InterPro" id="IPR052734">
    <property type="entry name" value="Nod_factor_acetyltransferase"/>
</dbReference>
<organism evidence="4 5">
    <name type="scientific">Streptomyces griseofuscus</name>
    <dbReference type="NCBI Taxonomy" id="146922"/>
    <lineage>
        <taxon>Bacteria</taxon>
        <taxon>Bacillati</taxon>
        <taxon>Actinomycetota</taxon>
        <taxon>Actinomycetes</taxon>
        <taxon>Kitasatosporales</taxon>
        <taxon>Streptomycetaceae</taxon>
        <taxon>Streptomyces</taxon>
    </lineage>
</organism>
<proteinExistence type="predicted"/>
<protein>
    <recommendedName>
        <fullName evidence="3">Acyltransferase 3 domain-containing protein</fullName>
    </recommendedName>
</protein>
<feature type="transmembrane region" description="Helical" evidence="2">
    <location>
        <begin position="227"/>
        <end position="246"/>
    </location>
</feature>